<dbReference type="AlphaFoldDB" id="A0A4P6ZER1"/>
<evidence type="ECO:0000313" key="2">
    <source>
        <dbReference type="EMBL" id="QBO57922.1"/>
    </source>
</evidence>
<organism evidence="2 3">
    <name type="scientific">Chryseobacterium salivictor</name>
    <dbReference type="NCBI Taxonomy" id="2547600"/>
    <lineage>
        <taxon>Bacteria</taxon>
        <taxon>Pseudomonadati</taxon>
        <taxon>Bacteroidota</taxon>
        <taxon>Flavobacteriia</taxon>
        <taxon>Flavobacteriales</taxon>
        <taxon>Weeksellaceae</taxon>
        <taxon>Chryseobacterium group</taxon>
        <taxon>Chryseobacterium</taxon>
    </lineage>
</organism>
<feature type="transmembrane region" description="Helical" evidence="1">
    <location>
        <begin position="41"/>
        <end position="63"/>
    </location>
</feature>
<dbReference type="Proteomes" id="UP000294419">
    <property type="component" value="Chromosome"/>
</dbReference>
<evidence type="ECO:0000256" key="1">
    <source>
        <dbReference type="SAM" id="Phobius"/>
    </source>
</evidence>
<keyword evidence="1" id="KW-1133">Transmembrane helix</keyword>
<keyword evidence="3" id="KW-1185">Reference proteome</keyword>
<accession>A0A4P6ZER1</accession>
<dbReference type="EMBL" id="CP037954">
    <property type="protein sequence ID" value="QBO57922.1"/>
    <property type="molecule type" value="Genomic_DNA"/>
</dbReference>
<dbReference type="KEGG" id="csal:NBC122_01094"/>
<proteinExistence type="predicted"/>
<keyword evidence="1" id="KW-0472">Membrane</keyword>
<name>A0A4P6ZER1_9FLAO</name>
<protein>
    <submittedName>
        <fullName evidence="2">Uncharacterized protein</fullName>
    </submittedName>
</protein>
<feature type="transmembrane region" description="Helical" evidence="1">
    <location>
        <begin position="12"/>
        <end position="35"/>
    </location>
</feature>
<reference evidence="2 3" key="1">
    <citation type="submission" date="2019-03" db="EMBL/GenBank/DDBJ databases">
        <authorList>
            <person name="Kim H."/>
            <person name="Yu S.-M."/>
        </authorList>
    </citation>
    <scope>NUCLEOTIDE SEQUENCE [LARGE SCALE GENOMIC DNA]</scope>
    <source>
        <strain evidence="2 3">NBC122</strain>
    </source>
</reference>
<keyword evidence="1" id="KW-0812">Transmembrane</keyword>
<gene>
    <name evidence="2" type="ORF">NBC122_01094</name>
</gene>
<evidence type="ECO:0000313" key="3">
    <source>
        <dbReference type="Proteomes" id="UP000294419"/>
    </source>
</evidence>
<sequence length="214" mass="25342">MMTFKIIQKRKNFIGGITNAQWAAVCFFILVFLILKIATNSYLNLILIFLSVAILSLIFYTMFDYEKLNSDIIGDLIFEKDYIQINKEKIPYREIQKMELYTNYYKGERRYPGSSSFFGPGNYIGKYNYLKLRCFDQRIFNPEFQIMSKQDLKSVNELYAKLLLSGKIKLYSHSLHKVPQPIKQAPSFLFYIIKLVDEKTIGKEYSERILNDRY</sequence>